<dbReference type="EMBL" id="VMNW02000069">
    <property type="protein sequence ID" value="KAA9154047.1"/>
    <property type="molecule type" value="Genomic_DNA"/>
</dbReference>
<dbReference type="OrthoDB" id="9967373at2"/>
<proteinExistence type="predicted"/>
<reference evidence="1" key="1">
    <citation type="submission" date="2019-09" db="EMBL/GenBank/DDBJ databases">
        <authorList>
            <person name="Teo W.F.A."/>
            <person name="Duangmal K."/>
        </authorList>
    </citation>
    <scope>NUCLEOTIDE SEQUENCE [LARGE SCALE GENOMIC DNA]</scope>
    <source>
        <strain evidence="1">K81G1</strain>
    </source>
</reference>
<dbReference type="Proteomes" id="UP000319769">
    <property type="component" value="Unassembled WGS sequence"/>
</dbReference>
<evidence type="ECO:0000313" key="2">
    <source>
        <dbReference type="Proteomes" id="UP000319769"/>
    </source>
</evidence>
<dbReference type="RefSeq" id="WP_144752608.1">
    <property type="nucleotide sequence ID" value="NZ_VMNW02000069.1"/>
</dbReference>
<accession>A0A5N0UXG8</accession>
<organism evidence="1 2">
    <name type="scientific">Amycolatopsis acidicola</name>
    <dbReference type="NCBI Taxonomy" id="2596893"/>
    <lineage>
        <taxon>Bacteria</taxon>
        <taxon>Bacillati</taxon>
        <taxon>Actinomycetota</taxon>
        <taxon>Actinomycetes</taxon>
        <taxon>Pseudonocardiales</taxon>
        <taxon>Pseudonocardiaceae</taxon>
        <taxon>Amycolatopsis</taxon>
    </lineage>
</organism>
<sequence length="80" mass="9305">MDPETASRRVFRRVVCARCGERRTEMRVFGTPRADERGVPKSRVRIRRELRDQAKAWQPDALCDRCRRACGSIRPDAETS</sequence>
<protein>
    <submittedName>
        <fullName evidence="1">Uncharacterized protein</fullName>
    </submittedName>
</protein>
<gene>
    <name evidence="1" type="ORF">FPZ12_032890</name>
</gene>
<evidence type="ECO:0000313" key="1">
    <source>
        <dbReference type="EMBL" id="KAA9154047.1"/>
    </source>
</evidence>
<dbReference type="AlphaFoldDB" id="A0A5N0UXG8"/>
<name>A0A5N0UXG8_9PSEU</name>
<comment type="caution">
    <text evidence="1">The sequence shown here is derived from an EMBL/GenBank/DDBJ whole genome shotgun (WGS) entry which is preliminary data.</text>
</comment>
<keyword evidence="2" id="KW-1185">Reference proteome</keyword>